<dbReference type="InterPro" id="IPR051158">
    <property type="entry name" value="Metallophosphoesterase_sf"/>
</dbReference>
<dbReference type="GO" id="GO:0046872">
    <property type="term" value="F:metal ion binding"/>
    <property type="evidence" value="ECO:0007669"/>
    <property type="project" value="UniProtKB-KW"/>
</dbReference>
<evidence type="ECO:0000259" key="4">
    <source>
        <dbReference type="Pfam" id="PF00149"/>
    </source>
</evidence>
<feature type="transmembrane region" description="Helical" evidence="3">
    <location>
        <begin position="117"/>
        <end position="141"/>
    </location>
</feature>
<dbReference type="Proteomes" id="UP000306985">
    <property type="component" value="Unassembled WGS sequence"/>
</dbReference>
<dbReference type="InterPro" id="IPR004843">
    <property type="entry name" value="Calcineurin-like_PHP"/>
</dbReference>
<keyword evidence="3" id="KW-0812">Transmembrane</keyword>
<evidence type="ECO:0000313" key="5">
    <source>
        <dbReference type="EMBL" id="TKV58649.1"/>
    </source>
</evidence>
<name>A0A4U6QF88_9ACTN</name>
<keyword evidence="3" id="KW-1133">Transmembrane helix</keyword>
<evidence type="ECO:0000256" key="1">
    <source>
        <dbReference type="ARBA" id="ARBA00022723"/>
    </source>
</evidence>
<dbReference type="GO" id="GO:0008758">
    <property type="term" value="F:UDP-2,3-diacylglucosamine hydrolase activity"/>
    <property type="evidence" value="ECO:0007669"/>
    <property type="project" value="TreeGrafter"/>
</dbReference>
<feature type="transmembrane region" description="Helical" evidence="3">
    <location>
        <begin position="161"/>
        <end position="182"/>
    </location>
</feature>
<keyword evidence="2" id="KW-0378">Hydrolase</keyword>
<keyword evidence="1" id="KW-0479">Metal-binding</keyword>
<feature type="transmembrane region" description="Helical" evidence="3">
    <location>
        <begin position="77"/>
        <end position="97"/>
    </location>
</feature>
<evidence type="ECO:0000256" key="2">
    <source>
        <dbReference type="ARBA" id="ARBA00022801"/>
    </source>
</evidence>
<gene>
    <name evidence="5" type="ORF">FDO65_14080</name>
</gene>
<comment type="caution">
    <text evidence="5">The sequence shown here is derived from an EMBL/GenBank/DDBJ whole genome shotgun (WGS) entry which is preliminary data.</text>
</comment>
<dbReference type="Pfam" id="PF00149">
    <property type="entry name" value="Metallophos"/>
    <property type="match status" value="1"/>
</dbReference>
<dbReference type="EMBL" id="SZZH01000003">
    <property type="protein sequence ID" value="TKV58649.1"/>
    <property type="molecule type" value="Genomic_DNA"/>
</dbReference>
<dbReference type="PANTHER" id="PTHR31302">
    <property type="entry name" value="TRANSMEMBRANE PROTEIN WITH METALLOPHOSPHOESTERASE DOMAIN-RELATED"/>
    <property type="match status" value="1"/>
</dbReference>
<organism evidence="5 6">
    <name type="scientific">Nakamurella flava</name>
    <dbReference type="NCBI Taxonomy" id="2576308"/>
    <lineage>
        <taxon>Bacteria</taxon>
        <taxon>Bacillati</taxon>
        <taxon>Actinomycetota</taxon>
        <taxon>Actinomycetes</taxon>
        <taxon>Nakamurellales</taxon>
        <taxon>Nakamurellaceae</taxon>
        <taxon>Nakamurella</taxon>
    </lineage>
</organism>
<dbReference type="CDD" id="cd07385">
    <property type="entry name" value="MPP_YkuE_C"/>
    <property type="match status" value="1"/>
</dbReference>
<evidence type="ECO:0000256" key="3">
    <source>
        <dbReference type="SAM" id="Phobius"/>
    </source>
</evidence>
<dbReference type="AlphaFoldDB" id="A0A4U6QF88"/>
<sequence length="430" mass="44653">MEYPLCTPSPTAGFVGGPPFVCAGRSVRVGRLPGLAPAVPGHDGPVGFVLGFGGLLLLAHLYLYWRLVLSTGTSRSWRIGGGVVLALLFVVLLTAFATQRSGPWQQVTALHVVGNLWVAMVLYLTLTLLLAELVRGVLLIVRRSRGRDAPPPRPRAYARGAAATAVVVAAGTVGYGVTQAFAPITVVQATVALPGLPAEFDGYRIALATDLHLGAISGAGRTREVVDIIAAQDVDVATFVGDLVDGVPEQLATAVDPIGELTGPGGPPDGVLFTTGNHEYYSDAPAWEAALADRGLTVLANAGMPVTRGDARLWIAGINDWTGSDFGDPADLTAALQGRQDGDVTVLMAHQPRQVDMAAAAGVDLQLAGHTHGGQIWPFHYAVLAQQGSLAGLSRVGDTQLWTSRGAGFWGPPVRVGAPSDVSILTLTPA</sequence>
<proteinExistence type="predicted"/>
<keyword evidence="3" id="KW-0472">Membrane</keyword>
<dbReference type="SUPFAM" id="SSF56300">
    <property type="entry name" value="Metallo-dependent phosphatases"/>
    <property type="match status" value="1"/>
</dbReference>
<feature type="domain" description="Calcineurin-like phosphoesterase" evidence="4">
    <location>
        <begin position="204"/>
        <end position="373"/>
    </location>
</feature>
<protein>
    <submittedName>
        <fullName evidence="5">Metallophosphoesterase</fullName>
    </submittedName>
</protein>
<evidence type="ECO:0000313" key="6">
    <source>
        <dbReference type="Proteomes" id="UP000306985"/>
    </source>
</evidence>
<dbReference type="Gene3D" id="3.60.21.10">
    <property type="match status" value="1"/>
</dbReference>
<feature type="transmembrane region" description="Helical" evidence="3">
    <location>
        <begin position="46"/>
        <end position="65"/>
    </location>
</feature>
<dbReference type="PANTHER" id="PTHR31302:SF31">
    <property type="entry name" value="PHOSPHODIESTERASE YAEI"/>
    <property type="match status" value="1"/>
</dbReference>
<accession>A0A4U6QF88</accession>
<dbReference type="GO" id="GO:0009245">
    <property type="term" value="P:lipid A biosynthetic process"/>
    <property type="evidence" value="ECO:0007669"/>
    <property type="project" value="TreeGrafter"/>
</dbReference>
<keyword evidence="6" id="KW-1185">Reference proteome</keyword>
<dbReference type="GO" id="GO:0016020">
    <property type="term" value="C:membrane"/>
    <property type="evidence" value="ECO:0007669"/>
    <property type="project" value="GOC"/>
</dbReference>
<dbReference type="OrthoDB" id="9780884at2"/>
<dbReference type="InterPro" id="IPR029052">
    <property type="entry name" value="Metallo-depent_PP-like"/>
</dbReference>
<reference evidence="5 6" key="1">
    <citation type="submission" date="2019-05" db="EMBL/GenBank/DDBJ databases">
        <title>Nakamurella sp. N5BH11, whole genome shotgun sequence.</title>
        <authorList>
            <person name="Tuo L."/>
        </authorList>
    </citation>
    <scope>NUCLEOTIDE SEQUENCE [LARGE SCALE GENOMIC DNA]</scope>
    <source>
        <strain evidence="5 6">N5BH11</strain>
    </source>
</reference>